<dbReference type="SUPFAM" id="SSF53335">
    <property type="entry name" value="S-adenosyl-L-methionine-dependent methyltransferases"/>
    <property type="match status" value="1"/>
</dbReference>
<protein>
    <submittedName>
        <fullName evidence="2">Methyltransferase domain-containing protein</fullName>
    </submittedName>
</protein>
<sequence>MLDNKGFDLWAKEYEKSVEKSSNEYPFDGYYDVLNYVYNSVNNKKFKKILDIGFGTGLLTSKLYEDGAKIFGIDFSKTMIDIAKKKMPNGVFIQRDFNLGIPSELTSERFDYIISSYAIHHLSDDKKVEFIYELKNLLNKDGMIIIADVAFKSEQDLLECKRDNLNKWDEDEIYM</sequence>
<dbReference type="CDD" id="cd02440">
    <property type="entry name" value="AdoMet_MTases"/>
    <property type="match status" value="1"/>
</dbReference>
<evidence type="ECO:0000313" key="3">
    <source>
        <dbReference type="Proteomes" id="UP000430345"/>
    </source>
</evidence>
<evidence type="ECO:0000313" key="2">
    <source>
        <dbReference type="EMBL" id="MPQ45318.1"/>
    </source>
</evidence>
<dbReference type="InterPro" id="IPR025714">
    <property type="entry name" value="Methyltranfer_dom"/>
</dbReference>
<feature type="domain" description="Methyltransferase" evidence="1">
    <location>
        <begin position="45"/>
        <end position="159"/>
    </location>
</feature>
<dbReference type="GO" id="GO:0008168">
    <property type="term" value="F:methyltransferase activity"/>
    <property type="evidence" value="ECO:0007669"/>
    <property type="project" value="UniProtKB-KW"/>
</dbReference>
<name>A0A6I1MS84_9CLOT</name>
<organism evidence="2 3">
    <name type="scientific">Clostridium tarantellae</name>
    <dbReference type="NCBI Taxonomy" id="39493"/>
    <lineage>
        <taxon>Bacteria</taxon>
        <taxon>Bacillati</taxon>
        <taxon>Bacillota</taxon>
        <taxon>Clostridia</taxon>
        <taxon>Eubacteriales</taxon>
        <taxon>Clostridiaceae</taxon>
        <taxon>Clostridium</taxon>
    </lineage>
</organism>
<gene>
    <name evidence="2" type="ORF">GBZ86_16510</name>
</gene>
<comment type="caution">
    <text evidence="2">The sequence shown here is derived from an EMBL/GenBank/DDBJ whole genome shotgun (WGS) entry which is preliminary data.</text>
</comment>
<dbReference type="PANTHER" id="PTHR43861:SF1">
    <property type="entry name" value="TRANS-ACONITATE 2-METHYLTRANSFERASE"/>
    <property type="match status" value="1"/>
</dbReference>
<keyword evidence="3" id="KW-1185">Reference proteome</keyword>
<dbReference type="GO" id="GO:0032259">
    <property type="term" value="P:methylation"/>
    <property type="evidence" value="ECO:0007669"/>
    <property type="project" value="UniProtKB-KW"/>
</dbReference>
<dbReference type="Pfam" id="PF13847">
    <property type="entry name" value="Methyltransf_31"/>
    <property type="match status" value="1"/>
</dbReference>
<keyword evidence="2" id="KW-0489">Methyltransferase</keyword>
<dbReference type="Gene3D" id="3.40.50.150">
    <property type="entry name" value="Vaccinia Virus protein VP39"/>
    <property type="match status" value="1"/>
</dbReference>
<dbReference type="PANTHER" id="PTHR43861">
    <property type="entry name" value="TRANS-ACONITATE 2-METHYLTRANSFERASE-RELATED"/>
    <property type="match status" value="1"/>
</dbReference>
<dbReference type="AlphaFoldDB" id="A0A6I1MS84"/>
<dbReference type="InterPro" id="IPR029063">
    <property type="entry name" value="SAM-dependent_MTases_sf"/>
</dbReference>
<dbReference type="Proteomes" id="UP000430345">
    <property type="component" value="Unassembled WGS sequence"/>
</dbReference>
<dbReference type="RefSeq" id="WP_152892485.1">
    <property type="nucleotide sequence ID" value="NZ_WHJC01000592.1"/>
</dbReference>
<dbReference type="EMBL" id="WHJC01000592">
    <property type="protein sequence ID" value="MPQ45318.1"/>
    <property type="molecule type" value="Genomic_DNA"/>
</dbReference>
<keyword evidence="2" id="KW-0808">Transferase</keyword>
<dbReference type="OrthoDB" id="122388at2"/>
<accession>A0A6I1MS84</accession>
<proteinExistence type="predicted"/>
<evidence type="ECO:0000259" key="1">
    <source>
        <dbReference type="Pfam" id="PF13847"/>
    </source>
</evidence>
<feature type="non-terminal residue" evidence="2">
    <location>
        <position position="175"/>
    </location>
</feature>
<reference evidence="2 3" key="1">
    <citation type="submission" date="2019-10" db="EMBL/GenBank/DDBJ databases">
        <title>The Genome Sequence of Clostridium tarantellae Isolated from Fish Brain.</title>
        <authorList>
            <person name="Bano L."/>
            <person name="Kiel M."/>
            <person name="Sales G."/>
            <person name="Doxey A.C."/>
            <person name="Mansfield M.J."/>
            <person name="Schiavone M."/>
            <person name="Rossetto O."/>
            <person name="Pirazzini M."/>
            <person name="Dobrindt U."/>
            <person name="Montecucco C."/>
        </authorList>
    </citation>
    <scope>NUCLEOTIDE SEQUENCE [LARGE SCALE GENOMIC DNA]</scope>
    <source>
        <strain evidence="2 3">DSM 3997</strain>
    </source>
</reference>